<keyword evidence="2" id="KW-1185">Reference proteome</keyword>
<evidence type="ECO:0000313" key="2">
    <source>
        <dbReference type="Proteomes" id="UP000887159"/>
    </source>
</evidence>
<dbReference type="AlphaFoldDB" id="A0A8X7B7B0"/>
<accession>A0A8X7B7B0</accession>
<organism evidence="1 2">
    <name type="scientific">Trichonephila clavipes</name>
    <name type="common">Golden silk orbweaver</name>
    <name type="synonym">Nephila clavipes</name>
    <dbReference type="NCBI Taxonomy" id="2585209"/>
    <lineage>
        <taxon>Eukaryota</taxon>
        <taxon>Metazoa</taxon>
        <taxon>Ecdysozoa</taxon>
        <taxon>Arthropoda</taxon>
        <taxon>Chelicerata</taxon>
        <taxon>Arachnida</taxon>
        <taxon>Araneae</taxon>
        <taxon>Araneomorphae</taxon>
        <taxon>Entelegynae</taxon>
        <taxon>Araneoidea</taxon>
        <taxon>Nephilidae</taxon>
        <taxon>Trichonephila</taxon>
    </lineage>
</organism>
<reference evidence="1" key="1">
    <citation type="submission" date="2020-08" db="EMBL/GenBank/DDBJ databases">
        <title>Multicomponent nature underlies the extraordinary mechanical properties of spider dragline silk.</title>
        <authorList>
            <person name="Kono N."/>
            <person name="Nakamura H."/>
            <person name="Mori M."/>
            <person name="Yoshida Y."/>
            <person name="Ohtoshi R."/>
            <person name="Malay A.D."/>
            <person name="Moran D.A.P."/>
            <person name="Tomita M."/>
            <person name="Numata K."/>
            <person name="Arakawa K."/>
        </authorList>
    </citation>
    <scope>NUCLEOTIDE SEQUENCE</scope>
</reference>
<protein>
    <submittedName>
        <fullName evidence="1">Uncharacterized protein</fullName>
    </submittedName>
</protein>
<gene>
    <name evidence="1" type="ORF">TNCV_3299311</name>
</gene>
<dbReference type="EMBL" id="BMAU01021359">
    <property type="protein sequence ID" value="GFY22290.1"/>
    <property type="molecule type" value="Genomic_DNA"/>
</dbReference>
<proteinExistence type="predicted"/>
<name>A0A8X7B7B0_TRICX</name>
<comment type="caution">
    <text evidence="1">The sequence shown here is derived from an EMBL/GenBank/DDBJ whole genome shotgun (WGS) entry which is preliminary data.</text>
</comment>
<sequence>MGSLEVMVTDAWRGRGSLVLKVSDRGRFITSSSSVPLKTHGVGERSSRWCGSYETGCKLRCRPRHLTIAQNHEVHRQKPLGS</sequence>
<dbReference type="Proteomes" id="UP000887159">
    <property type="component" value="Unassembled WGS sequence"/>
</dbReference>
<evidence type="ECO:0000313" key="1">
    <source>
        <dbReference type="EMBL" id="GFY22290.1"/>
    </source>
</evidence>